<dbReference type="GO" id="GO:0016887">
    <property type="term" value="F:ATP hydrolysis activity"/>
    <property type="evidence" value="ECO:0007669"/>
    <property type="project" value="InterPro"/>
</dbReference>
<evidence type="ECO:0000256" key="2">
    <source>
        <dbReference type="ARBA" id="ARBA00022448"/>
    </source>
</evidence>
<dbReference type="PROSITE" id="PS00211">
    <property type="entry name" value="ABC_TRANSPORTER_1"/>
    <property type="match status" value="1"/>
</dbReference>
<dbReference type="AlphaFoldDB" id="A0A023DY92"/>
<dbReference type="InterPro" id="IPR003593">
    <property type="entry name" value="AAA+_ATPase"/>
</dbReference>
<dbReference type="InterPro" id="IPR036640">
    <property type="entry name" value="ABC1_TM_sf"/>
</dbReference>
<sequence>MSNKKISVFFYEISRPFWKQIIALSFLSLAWAAIVTLQPALVKSIIDIVTHAKNMPYTETLTKLMVFYLLLGLGFCWINFGYDTTIARFFPAQREYIALKLMQRMMQKPLQFYQKHFSGNLTNKINDVVTFVPNIIEIFVDNFLTCFFTLVFSMYSVAKVHPHFAWALLCWLIIFLGGSLSFLFSKSHLAHRAAESRSRVVGKIVDVFSNIASVQLFFRHILELSLIRQYTNAALQKEQDRDYFFRILHAFQSLSFVFFEGLCFWWLWKGIKSGEISAGEFVLVLTLNVQILDQFWTLGAEIREFWEKLGALKQALSIVYCESQVLELTSLPPHLSVSTGEIVFQRVNFSYDRHSKAPLFSDFNLHIPGGQKVGIVGFSGSGKSTFINLLLRIQDVQKGQVCVDGQDIKNVNLCSLRQAISVIPQECILFNRSVLDNILYGRPESTFEEVQEAAKKSQIHEVIQALPQGYDTIVGERGSRLSGGQRQRIAIARAILKDAPILILDEPTSSLDGITEEELQKAFSEVMHGKTVLFIAHRLNTLLSMERLLVFSAGKIVQDGTHDSLILQKSGMYRKLWSLQMRGLKEE</sequence>
<comment type="subcellular location">
    <subcellularLocation>
        <location evidence="1">Cell membrane</location>
        <topology evidence="1">Multi-pass membrane protein</topology>
    </subcellularLocation>
</comment>
<evidence type="ECO:0000313" key="11">
    <source>
        <dbReference type="EMBL" id="GAJ46344.1"/>
    </source>
</evidence>
<keyword evidence="12" id="KW-1185">Reference proteome</keyword>
<feature type="transmembrane region" description="Helical" evidence="8">
    <location>
        <begin position="164"/>
        <end position="184"/>
    </location>
</feature>
<dbReference type="PROSITE" id="PS50893">
    <property type="entry name" value="ABC_TRANSPORTER_2"/>
    <property type="match status" value="1"/>
</dbReference>
<evidence type="ECO:0000256" key="7">
    <source>
        <dbReference type="ARBA" id="ARBA00023136"/>
    </source>
</evidence>
<dbReference type="InterPro" id="IPR011527">
    <property type="entry name" value="ABC1_TM_dom"/>
</dbReference>
<proteinExistence type="predicted"/>
<dbReference type="PANTHER" id="PTHR43394">
    <property type="entry name" value="ATP-DEPENDENT PERMEASE MDL1, MITOCHONDRIAL"/>
    <property type="match status" value="1"/>
</dbReference>
<dbReference type="InterPro" id="IPR003439">
    <property type="entry name" value="ABC_transporter-like_ATP-bd"/>
</dbReference>
<dbReference type="PANTHER" id="PTHR43394:SF1">
    <property type="entry name" value="ATP-BINDING CASSETTE SUB-FAMILY B MEMBER 10, MITOCHONDRIAL"/>
    <property type="match status" value="1"/>
</dbReference>
<dbReference type="FunFam" id="3.40.50.300:FF:000287">
    <property type="entry name" value="Multidrug ABC transporter ATP-binding protein"/>
    <property type="match status" value="1"/>
</dbReference>
<feature type="domain" description="ABC transporter" evidence="9">
    <location>
        <begin position="342"/>
        <end position="578"/>
    </location>
</feature>
<dbReference type="STRING" id="1427503.HE1_00676"/>
<evidence type="ECO:0000256" key="8">
    <source>
        <dbReference type="SAM" id="Phobius"/>
    </source>
</evidence>
<dbReference type="InterPro" id="IPR039421">
    <property type="entry name" value="Type_1_exporter"/>
</dbReference>
<feature type="transmembrane region" description="Helical" evidence="8">
    <location>
        <begin position="247"/>
        <end position="268"/>
    </location>
</feature>
<feature type="transmembrane region" description="Helical" evidence="8">
    <location>
        <begin position="139"/>
        <end position="158"/>
    </location>
</feature>
<keyword evidence="3 8" id="KW-0812">Transmembrane</keyword>
<dbReference type="EMBL" id="BAUP01000085">
    <property type="protein sequence ID" value="GAJ46344.1"/>
    <property type="molecule type" value="Genomic_DNA"/>
</dbReference>
<organism evidence="11 12">
    <name type="scientific">Holospora elegans E1</name>
    <dbReference type="NCBI Taxonomy" id="1427503"/>
    <lineage>
        <taxon>Bacteria</taxon>
        <taxon>Pseudomonadati</taxon>
        <taxon>Pseudomonadota</taxon>
        <taxon>Alphaproteobacteria</taxon>
        <taxon>Holosporales</taxon>
        <taxon>Holosporaceae</taxon>
        <taxon>Holospora</taxon>
    </lineage>
</organism>
<dbReference type="Gene3D" id="3.40.50.300">
    <property type="entry name" value="P-loop containing nucleotide triphosphate hydrolases"/>
    <property type="match status" value="1"/>
</dbReference>
<feature type="transmembrane region" description="Helical" evidence="8">
    <location>
        <begin position="61"/>
        <end position="80"/>
    </location>
</feature>
<dbReference type="RefSeq" id="WP_035544764.1">
    <property type="nucleotide sequence ID" value="NZ_BAUP01000085.1"/>
</dbReference>
<dbReference type="GO" id="GO:0005524">
    <property type="term" value="F:ATP binding"/>
    <property type="evidence" value="ECO:0007669"/>
    <property type="project" value="UniProtKB-KW"/>
</dbReference>
<name>A0A023DY92_9PROT</name>
<dbReference type="SMART" id="SM00382">
    <property type="entry name" value="AAA"/>
    <property type="match status" value="1"/>
</dbReference>
<reference evidence="11 12" key="1">
    <citation type="journal article" date="2014" name="FEMS Microbiol. Lett.">
        <title>Draft genome sequences of three Holospora species (Holospora obtusa, Holospora undulata, and Holospora elegans), endonuclear symbiotic bacteria of the ciliate Paramecium caudatum.</title>
        <authorList>
            <person name="Dohra H."/>
            <person name="Tanaka K."/>
            <person name="Suzuki T."/>
            <person name="Fujishima M."/>
            <person name="Suzuki H."/>
        </authorList>
    </citation>
    <scope>NUCLEOTIDE SEQUENCE [LARGE SCALE GENOMIC DNA]</scope>
    <source>
        <strain evidence="11 12">E1</strain>
    </source>
</reference>
<keyword evidence="7 8" id="KW-0472">Membrane</keyword>
<keyword evidence="6 8" id="KW-1133">Transmembrane helix</keyword>
<evidence type="ECO:0000256" key="4">
    <source>
        <dbReference type="ARBA" id="ARBA00022741"/>
    </source>
</evidence>
<dbReference type="SUPFAM" id="SSF52540">
    <property type="entry name" value="P-loop containing nucleoside triphosphate hydrolases"/>
    <property type="match status" value="1"/>
</dbReference>
<evidence type="ECO:0000256" key="3">
    <source>
        <dbReference type="ARBA" id="ARBA00022692"/>
    </source>
</evidence>
<dbReference type="GO" id="GO:0005886">
    <property type="term" value="C:plasma membrane"/>
    <property type="evidence" value="ECO:0007669"/>
    <property type="project" value="UniProtKB-SubCell"/>
</dbReference>
<gene>
    <name evidence="11" type="ORF">HE1_00676</name>
</gene>
<feature type="domain" description="ABC transmembrane type-1" evidence="10">
    <location>
        <begin position="22"/>
        <end position="305"/>
    </location>
</feature>
<dbReference type="InterPro" id="IPR017871">
    <property type="entry name" value="ABC_transporter-like_CS"/>
</dbReference>
<dbReference type="Pfam" id="PF00005">
    <property type="entry name" value="ABC_tran"/>
    <property type="match status" value="1"/>
</dbReference>
<dbReference type="Gene3D" id="1.20.1560.10">
    <property type="entry name" value="ABC transporter type 1, transmembrane domain"/>
    <property type="match status" value="1"/>
</dbReference>
<dbReference type="GO" id="GO:0015421">
    <property type="term" value="F:ABC-type oligopeptide transporter activity"/>
    <property type="evidence" value="ECO:0007669"/>
    <property type="project" value="TreeGrafter"/>
</dbReference>
<dbReference type="InterPro" id="IPR027417">
    <property type="entry name" value="P-loop_NTPase"/>
</dbReference>
<dbReference type="Pfam" id="PF00664">
    <property type="entry name" value="ABC_membrane"/>
    <property type="match status" value="1"/>
</dbReference>
<keyword evidence="2" id="KW-0813">Transport</keyword>
<keyword evidence="5 11" id="KW-0067">ATP-binding</keyword>
<accession>A0A023DY92</accession>
<feature type="transmembrane region" description="Helical" evidence="8">
    <location>
        <begin position="21"/>
        <end position="41"/>
    </location>
</feature>
<keyword evidence="4" id="KW-0547">Nucleotide-binding</keyword>
<evidence type="ECO:0000259" key="9">
    <source>
        <dbReference type="PROSITE" id="PS50893"/>
    </source>
</evidence>
<dbReference type="SUPFAM" id="SSF90123">
    <property type="entry name" value="ABC transporter transmembrane region"/>
    <property type="match status" value="1"/>
</dbReference>
<evidence type="ECO:0000256" key="1">
    <source>
        <dbReference type="ARBA" id="ARBA00004651"/>
    </source>
</evidence>
<dbReference type="OrthoDB" id="5288404at2"/>
<evidence type="ECO:0000256" key="6">
    <source>
        <dbReference type="ARBA" id="ARBA00022989"/>
    </source>
</evidence>
<dbReference type="Proteomes" id="UP000024842">
    <property type="component" value="Unassembled WGS sequence"/>
</dbReference>
<protein>
    <submittedName>
        <fullName evidence="11">Putative ABC transporter ATP-binding protein</fullName>
    </submittedName>
</protein>
<dbReference type="PROSITE" id="PS50929">
    <property type="entry name" value="ABC_TM1F"/>
    <property type="match status" value="1"/>
</dbReference>
<evidence type="ECO:0000259" key="10">
    <source>
        <dbReference type="PROSITE" id="PS50929"/>
    </source>
</evidence>
<evidence type="ECO:0000313" key="12">
    <source>
        <dbReference type="Proteomes" id="UP000024842"/>
    </source>
</evidence>
<evidence type="ECO:0000256" key="5">
    <source>
        <dbReference type="ARBA" id="ARBA00022840"/>
    </source>
</evidence>
<comment type="caution">
    <text evidence="11">The sequence shown here is derived from an EMBL/GenBank/DDBJ whole genome shotgun (WGS) entry which is preliminary data.</text>
</comment>